<dbReference type="PANTHER" id="PTHR12993:SF11">
    <property type="entry name" value="N-ACETYLGLUCOSAMINYL-PHOSPHATIDYLINOSITOL DE-N-ACETYLASE"/>
    <property type="match status" value="1"/>
</dbReference>
<sequence>MFVFVTIILVFVAYTISIKFVYYRYGQLWPHLRNKISTPLYTVGNSNFCPTHVRSSASTRKSEDEKPRVTASETRALLVTAHPDDECMFFAPTVLKLVESHAALYLLCLSTGNYNNQGLQRKRELLDSCAVLGIPSDHVTIIDDKELPDDPAVQWSTALISSLILKHIRNYSISVVLTFDGRGVSGHANHIAIYKTLSLLRKYLSVLELPVSWLFPSDFCCLIGREEYKRAKRAMLCHRSQLLWFRRLYILFSRYMFVNTFQAITVETKNVKIY</sequence>
<dbReference type="GO" id="GO:0006506">
    <property type="term" value="P:GPI anchor biosynthetic process"/>
    <property type="evidence" value="ECO:0007669"/>
    <property type="project" value="UniProtKB-UniPathway"/>
</dbReference>
<reference evidence="3" key="1">
    <citation type="submission" date="2025-08" db="UniProtKB">
        <authorList>
            <consortium name="Ensembl"/>
        </authorList>
    </citation>
    <scope>IDENTIFICATION</scope>
</reference>
<evidence type="ECO:0000256" key="1">
    <source>
        <dbReference type="ARBA" id="ARBA00006066"/>
    </source>
</evidence>
<evidence type="ECO:0000313" key="4">
    <source>
        <dbReference type="Proteomes" id="UP001108240"/>
    </source>
</evidence>
<dbReference type="GO" id="GO:0005783">
    <property type="term" value="C:endoplasmic reticulum"/>
    <property type="evidence" value="ECO:0007669"/>
    <property type="project" value="TreeGrafter"/>
</dbReference>
<dbReference type="Gene3D" id="3.40.50.10320">
    <property type="entry name" value="LmbE-like"/>
    <property type="match status" value="1"/>
</dbReference>
<keyword evidence="4" id="KW-1185">Reference proteome</keyword>
<protein>
    <recommendedName>
        <fullName evidence="2">N-acetylglucosaminylphosphatidylinositol deacetylase</fullName>
        <ecNumber evidence="2">3.5.1.89</ecNumber>
    </recommendedName>
</protein>
<dbReference type="EC" id="3.5.1.89" evidence="2"/>
<dbReference type="GO" id="GO:0016020">
    <property type="term" value="C:membrane"/>
    <property type="evidence" value="ECO:0007669"/>
    <property type="project" value="GOC"/>
</dbReference>
<dbReference type="InterPro" id="IPR024078">
    <property type="entry name" value="LmbE-like_dom_sf"/>
</dbReference>
<dbReference type="SUPFAM" id="SSF102588">
    <property type="entry name" value="LmbE-like"/>
    <property type="match status" value="1"/>
</dbReference>
<organism evidence="3 4">
    <name type="scientific">Cyprinus carpio carpio</name>
    <dbReference type="NCBI Taxonomy" id="630221"/>
    <lineage>
        <taxon>Eukaryota</taxon>
        <taxon>Metazoa</taxon>
        <taxon>Chordata</taxon>
        <taxon>Craniata</taxon>
        <taxon>Vertebrata</taxon>
        <taxon>Euteleostomi</taxon>
        <taxon>Actinopterygii</taxon>
        <taxon>Neopterygii</taxon>
        <taxon>Teleostei</taxon>
        <taxon>Ostariophysi</taxon>
        <taxon>Cypriniformes</taxon>
        <taxon>Cyprinidae</taxon>
        <taxon>Cyprininae</taxon>
        <taxon>Cyprinus</taxon>
    </lineage>
</organism>
<dbReference type="Proteomes" id="UP001108240">
    <property type="component" value="Unplaced"/>
</dbReference>
<dbReference type="GO" id="GO:0000225">
    <property type="term" value="F:N-acetylglucosaminylphosphatidylinositol deacetylase activity"/>
    <property type="evidence" value="ECO:0007669"/>
    <property type="project" value="UniProtKB-EC"/>
</dbReference>
<dbReference type="Ensembl" id="ENSCCRT00000014581.2">
    <property type="protein sequence ID" value="ENSCCRP00000013320.2"/>
    <property type="gene ID" value="ENSCCRG00000007679.2"/>
</dbReference>
<evidence type="ECO:0000313" key="3">
    <source>
        <dbReference type="Ensembl" id="ENSCCRP00000013320.2"/>
    </source>
</evidence>
<dbReference type="GeneTree" id="ENSGT00390000018434"/>
<dbReference type="AlphaFoldDB" id="A0A8C0YT95"/>
<accession>A0A8C0YT95</accession>
<reference evidence="3" key="2">
    <citation type="submission" date="2025-09" db="UniProtKB">
        <authorList>
            <consortium name="Ensembl"/>
        </authorList>
    </citation>
    <scope>IDENTIFICATION</scope>
</reference>
<dbReference type="Pfam" id="PF02585">
    <property type="entry name" value="PIG-L"/>
    <property type="match status" value="1"/>
</dbReference>
<comment type="similarity">
    <text evidence="1">Belongs to the PIGL family.</text>
</comment>
<dbReference type="InterPro" id="IPR003737">
    <property type="entry name" value="GlcNAc_PI_deacetylase-related"/>
</dbReference>
<dbReference type="PANTHER" id="PTHR12993">
    <property type="entry name" value="N-ACETYLGLUCOSAMINYL-PHOSPHATIDYLINOSITOL DE-N-ACETYLASE-RELATED"/>
    <property type="match status" value="1"/>
</dbReference>
<proteinExistence type="inferred from homology"/>
<name>A0A8C0YT95_CYPCA</name>
<evidence type="ECO:0000256" key="2">
    <source>
        <dbReference type="ARBA" id="ARBA00012176"/>
    </source>
</evidence>
<dbReference type="UniPathway" id="UPA00196"/>